<dbReference type="Proteomes" id="UP001249851">
    <property type="component" value="Unassembled WGS sequence"/>
</dbReference>
<evidence type="ECO:0000313" key="2">
    <source>
        <dbReference type="Proteomes" id="UP001249851"/>
    </source>
</evidence>
<proteinExistence type="predicted"/>
<protein>
    <recommendedName>
        <fullName evidence="3">SWIM-type domain-containing protein</fullName>
    </recommendedName>
</protein>
<dbReference type="PANTHER" id="PTHR47526">
    <property type="entry name" value="ATP-DEPENDENT DNA HELICASE"/>
    <property type="match status" value="1"/>
</dbReference>
<evidence type="ECO:0008006" key="3">
    <source>
        <dbReference type="Google" id="ProtNLM"/>
    </source>
</evidence>
<gene>
    <name evidence="1" type="ORF">P5673_007593</name>
</gene>
<reference evidence="1" key="1">
    <citation type="journal article" date="2023" name="G3 (Bethesda)">
        <title>Whole genome assembly and annotation of the endangered Caribbean coral Acropora cervicornis.</title>
        <authorList>
            <person name="Selwyn J.D."/>
            <person name="Vollmer S.V."/>
        </authorList>
    </citation>
    <scope>NUCLEOTIDE SEQUENCE</scope>
    <source>
        <strain evidence="1">K2</strain>
    </source>
</reference>
<keyword evidence="2" id="KW-1185">Reference proteome</keyword>
<evidence type="ECO:0000313" key="1">
    <source>
        <dbReference type="EMBL" id="KAK2568527.1"/>
    </source>
</evidence>
<comment type="caution">
    <text evidence="1">The sequence shown here is derived from an EMBL/GenBank/DDBJ whole genome shotgun (WGS) entry which is preliminary data.</text>
</comment>
<reference evidence="1" key="2">
    <citation type="journal article" date="2023" name="Science">
        <title>Genomic signatures of disease resistance in endangered staghorn corals.</title>
        <authorList>
            <person name="Vollmer S.V."/>
            <person name="Selwyn J.D."/>
            <person name="Despard B.A."/>
            <person name="Roesel C.L."/>
        </authorList>
    </citation>
    <scope>NUCLEOTIDE SEQUENCE</scope>
    <source>
        <strain evidence="1">K2</strain>
    </source>
</reference>
<sequence>MKISVKPTEREKTPLGNKPTYDGWIIIHKDGVVLSAHCPRIGGSDGACRHIVAALIELEDTLRQNTVVTCTGEKCAWKRRKRTHNEATNLEDMTFTKPEIGKN</sequence>
<name>A0AAD9QW90_ACRCE</name>
<organism evidence="1 2">
    <name type="scientific">Acropora cervicornis</name>
    <name type="common">Staghorn coral</name>
    <dbReference type="NCBI Taxonomy" id="6130"/>
    <lineage>
        <taxon>Eukaryota</taxon>
        <taxon>Metazoa</taxon>
        <taxon>Cnidaria</taxon>
        <taxon>Anthozoa</taxon>
        <taxon>Hexacorallia</taxon>
        <taxon>Scleractinia</taxon>
        <taxon>Astrocoeniina</taxon>
        <taxon>Acroporidae</taxon>
        <taxon>Acropora</taxon>
    </lineage>
</organism>
<dbReference type="PANTHER" id="PTHR47526:SF3">
    <property type="entry name" value="PHD-TYPE DOMAIN-CONTAINING PROTEIN"/>
    <property type="match status" value="1"/>
</dbReference>
<accession>A0AAD9QW90</accession>
<dbReference type="AlphaFoldDB" id="A0AAD9QW90"/>
<dbReference type="EMBL" id="JARQWQ010000012">
    <property type="protein sequence ID" value="KAK2568527.1"/>
    <property type="molecule type" value="Genomic_DNA"/>
</dbReference>